<dbReference type="InterPro" id="IPR036890">
    <property type="entry name" value="HATPase_C_sf"/>
</dbReference>
<evidence type="ECO:0000313" key="10">
    <source>
        <dbReference type="Proteomes" id="UP001165685"/>
    </source>
</evidence>
<comment type="catalytic activity">
    <reaction evidence="1">
        <text>ATP + protein L-histidine = ADP + protein N-phospho-L-histidine.</text>
        <dbReference type="EC" id="2.7.13.3"/>
    </reaction>
</comment>
<feature type="compositionally biased region" description="Acidic residues" evidence="6">
    <location>
        <begin position="699"/>
        <end position="715"/>
    </location>
</feature>
<dbReference type="EMBL" id="JAQFWP010000059">
    <property type="protein sequence ID" value="MDA2807622.1"/>
    <property type="molecule type" value="Genomic_DNA"/>
</dbReference>
<keyword evidence="7" id="KW-1133">Transmembrane helix</keyword>
<keyword evidence="4" id="KW-0808">Transferase</keyword>
<evidence type="ECO:0000313" key="9">
    <source>
        <dbReference type="EMBL" id="MDA2807622.1"/>
    </source>
</evidence>
<dbReference type="PANTHER" id="PTHR45436:SF5">
    <property type="entry name" value="SENSOR HISTIDINE KINASE TRCS"/>
    <property type="match status" value="1"/>
</dbReference>
<evidence type="ECO:0000256" key="6">
    <source>
        <dbReference type="SAM" id="MobiDB-lite"/>
    </source>
</evidence>
<dbReference type="RefSeq" id="WP_270680249.1">
    <property type="nucleotide sequence ID" value="NZ_JAQFWP010000059.1"/>
</dbReference>
<feature type="domain" description="Histidine kinase/HSP90-like ATPase" evidence="8">
    <location>
        <begin position="533"/>
        <end position="645"/>
    </location>
</feature>
<dbReference type="SUPFAM" id="SSF55874">
    <property type="entry name" value="ATPase domain of HSP90 chaperone/DNA topoisomerase II/histidine kinase"/>
    <property type="match status" value="1"/>
</dbReference>
<dbReference type="SMART" id="SM00387">
    <property type="entry name" value="HATPase_c"/>
    <property type="match status" value="1"/>
</dbReference>
<feature type="transmembrane region" description="Helical" evidence="7">
    <location>
        <begin position="20"/>
        <end position="40"/>
    </location>
</feature>
<evidence type="ECO:0000256" key="3">
    <source>
        <dbReference type="ARBA" id="ARBA00022553"/>
    </source>
</evidence>
<keyword evidence="7" id="KW-0812">Transmembrane</keyword>
<dbReference type="EC" id="2.7.13.3" evidence="2"/>
<keyword evidence="3" id="KW-0597">Phosphoprotein</keyword>
<comment type="caution">
    <text evidence="9">The sequence shown here is derived from an EMBL/GenBank/DDBJ whole genome shotgun (WGS) entry which is preliminary data.</text>
</comment>
<keyword evidence="7" id="KW-0472">Membrane</keyword>
<dbReference type="InterPro" id="IPR013587">
    <property type="entry name" value="Nitrate/nitrite_sensing"/>
</dbReference>
<proteinExistence type="predicted"/>
<evidence type="ECO:0000256" key="5">
    <source>
        <dbReference type="ARBA" id="ARBA00022777"/>
    </source>
</evidence>
<evidence type="ECO:0000256" key="1">
    <source>
        <dbReference type="ARBA" id="ARBA00000085"/>
    </source>
</evidence>
<evidence type="ECO:0000256" key="7">
    <source>
        <dbReference type="SAM" id="Phobius"/>
    </source>
</evidence>
<dbReference type="InterPro" id="IPR050428">
    <property type="entry name" value="TCS_sensor_his_kinase"/>
</dbReference>
<dbReference type="PANTHER" id="PTHR45436">
    <property type="entry name" value="SENSOR HISTIDINE KINASE YKOH"/>
    <property type="match status" value="1"/>
</dbReference>
<accession>A0ABT4TSI4</accession>
<organism evidence="9 10">
    <name type="scientific">Nocardiopsis suaedae</name>
    <dbReference type="NCBI Taxonomy" id="3018444"/>
    <lineage>
        <taxon>Bacteria</taxon>
        <taxon>Bacillati</taxon>
        <taxon>Actinomycetota</taxon>
        <taxon>Actinomycetes</taxon>
        <taxon>Streptosporangiales</taxon>
        <taxon>Nocardiopsidaceae</taxon>
        <taxon>Nocardiopsis</taxon>
    </lineage>
</organism>
<dbReference type="InterPro" id="IPR003594">
    <property type="entry name" value="HATPase_dom"/>
</dbReference>
<evidence type="ECO:0000259" key="8">
    <source>
        <dbReference type="SMART" id="SM00387"/>
    </source>
</evidence>
<name>A0ABT4TSI4_9ACTN</name>
<feature type="compositionally biased region" description="Acidic residues" evidence="6">
    <location>
        <begin position="867"/>
        <end position="877"/>
    </location>
</feature>
<keyword evidence="5" id="KW-0418">Kinase</keyword>
<evidence type="ECO:0000256" key="2">
    <source>
        <dbReference type="ARBA" id="ARBA00012438"/>
    </source>
</evidence>
<protein>
    <recommendedName>
        <fullName evidence="2">histidine kinase</fullName>
        <ecNumber evidence="2">2.7.13.3</ecNumber>
    </recommendedName>
</protein>
<gene>
    <name evidence="9" type="ORF">O4U47_24140</name>
</gene>
<feature type="region of interest" description="Disordered" evidence="6">
    <location>
        <begin position="651"/>
        <end position="877"/>
    </location>
</feature>
<dbReference type="Proteomes" id="UP001165685">
    <property type="component" value="Unassembled WGS sequence"/>
</dbReference>
<reference evidence="9" key="1">
    <citation type="submission" date="2023-01" db="EMBL/GenBank/DDBJ databases">
        <title>Draft genome sequence of Nocardiopsis sp. LSu2-4 isolated from halophytes.</title>
        <authorList>
            <person name="Duangmal K."/>
            <person name="Chantavorakit T."/>
        </authorList>
    </citation>
    <scope>NUCLEOTIDE SEQUENCE</scope>
    <source>
        <strain evidence="9">LSu2-4</strain>
    </source>
</reference>
<dbReference type="Gene3D" id="3.30.565.10">
    <property type="entry name" value="Histidine kinase-like ATPase, C-terminal domain"/>
    <property type="match status" value="1"/>
</dbReference>
<dbReference type="Pfam" id="PF08376">
    <property type="entry name" value="NIT"/>
    <property type="match status" value="1"/>
</dbReference>
<sequence>MQEAEKRRVPSIRTRLRRIVMTPTAALVAVWLVVSGVLFYNAAMELALSKGNETYLTPSAVALTTVMKERTITVGYLEHPDDLAGELEEAQQESSDKMGTIITDYDELKPLVPESSVERITRLQESYEGIEELRASVKAGTASRREVLDFFNGVTAAAADVFDDLARAGTNPESMGPGVSATSTFRAVDQLGRADAQLIRSFAEDELSHPDMHAFVQEFGAYESRMEQTAPFLGPEQRVRYRELTETPEFKRLNEYVDQIMQRPAETETDPVTGEVTERFPMPVDKEDWDEAYLAVFDELTAIGADEALYAGSLQANVAYRSMAMAVLGSAGVGSLAILAVLTATRSAHRLVDRLHRLRDDTEELTERRLPGIMGRLRRHEPVELDDELPDLVANQDDDEIGQVARSFDTAQRTAVEAAINQAELRHGVNRVFLSIAHRSQTLIHRQLRLLDRMERDQEDPAQLTELFKLDHLATRSRRNAENLLILGGENPGRTWHRPMPLVDVLRGAISESGDYSRVQRNHIARVSLIGPAVADVIHLVAELVDNATAFSPPHTRVMLSSEQVPNGVTVEIEDRGLGMQDDEFESANALLADPPEFDVMRLNEKMRLGLFVVSRLAKRHGIKVWLRSSPYGGVQAIVLLPPELISEAPAPASPRGLPAPSPAPSDGDLLGASDGPSPAAKEREAVEEAAGGDGADAAPDDAPAEAPETPDDAPDAPLEVRTGEPTDKAISALAPFAAPGGEGGNGSARDGGPTVTPSGLPRRGSLRSGPASRDTRPDPAPAGDGADRPALPKRRPQTNLAPQLADRCPNDPAADGDGGGQGAPPSGSAPQDPERSERLRRNMSAFQQGTRRGREESRGQGRAAEDDTTEDTEKDS</sequence>
<evidence type="ECO:0000256" key="4">
    <source>
        <dbReference type="ARBA" id="ARBA00022679"/>
    </source>
</evidence>
<dbReference type="Pfam" id="PF02518">
    <property type="entry name" value="HATPase_c"/>
    <property type="match status" value="1"/>
</dbReference>
<feature type="compositionally biased region" description="Basic and acidic residues" evidence="6">
    <location>
        <begin position="853"/>
        <end position="866"/>
    </location>
</feature>
<keyword evidence="10" id="KW-1185">Reference proteome</keyword>